<dbReference type="InterPro" id="IPR055975">
    <property type="entry name" value="DUF7553"/>
</dbReference>
<comment type="caution">
    <text evidence="2">The sequence shown here is derived from an EMBL/GenBank/DDBJ whole genome shotgun (WGS) entry which is preliminary data.</text>
</comment>
<sequence length="90" mass="9578">MTRDELASASELLESAAEDTDSDEASERLAELADQLDTLATAERGPDHGRLARIQSALNDLSSGDAEDVAGVIEDADDVINEYRSDLEGV</sequence>
<dbReference type="AlphaFoldDB" id="A0A0M9AHM6"/>
<keyword evidence="3" id="KW-1185">Reference proteome</keyword>
<protein>
    <submittedName>
        <fullName evidence="2">Uncharacterized protein</fullName>
    </submittedName>
</protein>
<dbReference type="Proteomes" id="UP000037729">
    <property type="component" value="Unassembled WGS sequence"/>
</dbReference>
<dbReference type="OrthoDB" id="197463at2157"/>
<evidence type="ECO:0000313" key="2">
    <source>
        <dbReference type="EMBL" id="KOX92237.1"/>
    </source>
</evidence>
<accession>A0A0M9AHM6</accession>
<feature type="region of interest" description="Disordered" evidence="1">
    <location>
        <begin position="1"/>
        <end position="27"/>
    </location>
</feature>
<reference evidence="2 3" key="1">
    <citation type="submission" date="2015-08" db="EMBL/GenBank/DDBJ databases">
        <title>Genomes of Isolates from Cabo Rojo, PR.</title>
        <authorList>
            <person name="Sanchez-Nieves R.L."/>
            <person name="Montalvo-Rodriguez R."/>
        </authorList>
    </citation>
    <scope>NUCLEOTIDE SEQUENCE [LARGE SCALE GENOMIC DNA]</scope>
    <source>
        <strain evidence="2 3">SL3</strain>
    </source>
</reference>
<evidence type="ECO:0000313" key="3">
    <source>
        <dbReference type="Proteomes" id="UP000037729"/>
    </source>
</evidence>
<name>A0A0M9AHM6_9EURY</name>
<dbReference type="RefSeq" id="WP_053968447.1">
    <property type="nucleotide sequence ID" value="NZ_LIUF01000004.1"/>
</dbReference>
<gene>
    <name evidence="2" type="ORF">AMS69_12730</name>
</gene>
<dbReference type="PATRIC" id="fig|1705562.3.peg.3128"/>
<dbReference type="EMBL" id="LIUF01000004">
    <property type="protein sequence ID" value="KOX92237.1"/>
    <property type="molecule type" value="Genomic_DNA"/>
</dbReference>
<proteinExistence type="predicted"/>
<dbReference type="Pfam" id="PF24430">
    <property type="entry name" value="DUF7553"/>
    <property type="match status" value="1"/>
</dbReference>
<evidence type="ECO:0000256" key="1">
    <source>
        <dbReference type="SAM" id="MobiDB-lite"/>
    </source>
</evidence>
<organism evidence="2 3">
    <name type="scientific">Haloarcula rubripromontorii</name>
    <dbReference type="NCBI Taxonomy" id="1705562"/>
    <lineage>
        <taxon>Archaea</taxon>
        <taxon>Methanobacteriati</taxon>
        <taxon>Methanobacteriota</taxon>
        <taxon>Stenosarchaea group</taxon>
        <taxon>Halobacteria</taxon>
        <taxon>Halobacteriales</taxon>
        <taxon>Haloarculaceae</taxon>
        <taxon>Haloarcula</taxon>
    </lineage>
</organism>